<dbReference type="GO" id="GO:0008270">
    <property type="term" value="F:zinc ion binding"/>
    <property type="evidence" value="ECO:0007669"/>
    <property type="project" value="InterPro"/>
</dbReference>
<dbReference type="STRING" id="272635.gene:17577336"/>
<dbReference type="PANTHER" id="PTHR42742:SF3">
    <property type="entry name" value="FRUCTOKINASE"/>
    <property type="match status" value="1"/>
</dbReference>
<dbReference type="KEGG" id="mpu:MYPU_7250"/>
<dbReference type="InterPro" id="IPR014628">
    <property type="entry name" value="Man6P_isomerase_Firm_short"/>
</dbReference>
<gene>
    <name evidence="6" type="ordered locus">MYPU_7250</name>
</gene>
<dbReference type="PIRSF" id="PIRSF036894">
    <property type="entry name" value="PMI_Firm_short"/>
    <property type="match status" value="1"/>
</dbReference>
<proteinExistence type="predicted"/>
<feature type="active site" evidence="4">
    <location>
        <position position="184"/>
    </location>
</feature>
<comment type="cofactor">
    <cofactor evidence="3">
        <name>Zn(2+)</name>
        <dbReference type="ChEBI" id="CHEBI:29105"/>
    </cofactor>
    <text evidence="3">Binds 1 zinc ion per subunit.</text>
</comment>
<evidence type="ECO:0000313" key="6">
    <source>
        <dbReference type="EMBL" id="CAC13898.1"/>
    </source>
</evidence>
<dbReference type="BioCyc" id="MPUL272635:G1GT6-738-MONOMER"/>
<sequence>MYVKRITPYLEKKSWAGNFLKKYSITNEEGIGEVWIFSSIKNKECLIENIKLSEFFKNNKKFFHNKDFDEIPILIKFLNAGDKLSLQVHPSDEMALKKHGQKFGKNEAWYFLDLDQNAQVIYGTKAKNKEELRSLVDQKKWDQIIQYVDVKKHDVIDVKAGTIHGIEKNSFVYEIQQSSDITYRFYDYDRLVDNKPRELHLEEALEASTNFEKNQKNTKHLVSENLEQLVTNNNFSLYRIFAKDELDFLFDLKWFSVITSIEKNPIEINGIKLDYGQSVLVSHLQKNLKIKGEKINLLWARID</sequence>
<dbReference type="HOGENOM" id="CLU_020529_0_0_14"/>
<reference evidence="6 7" key="1">
    <citation type="journal article" date="2001" name="Nucleic Acids Res.">
        <title>The complete genome sequence of the murine respiratory pathogen Mycoplasma pulmonis.</title>
        <authorList>
            <person name="Chambaud I."/>
            <person name="Heilig R."/>
            <person name="Ferris S."/>
            <person name="Barbe V."/>
            <person name="Samson D."/>
            <person name="Galisson F."/>
            <person name="Moszer I."/>
            <person name="Dybvig K."/>
            <person name="Wroblewski H."/>
            <person name="Viari A."/>
            <person name="Rocha E.P.C."/>
            <person name="Blanchard A."/>
        </authorList>
    </citation>
    <scope>NUCLEOTIDE SEQUENCE [LARGE SCALE GENOMIC DNA]</scope>
    <source>
        <strain evidence="6 7">UAB CTIP</strain>
    </source>
</reference>
<name>Q98PJ7_MYCPU</name>
<dbReference type="GO" id="GO:0005975">
    <property type="term" value="P:carbohydrate metabolic process"/>
    <property type="evidence" value="ECO:0007669"/>
    <property type="project" value="InterPro"/>
</dbReference>
<dbReference type="InterPro" id="IPR014710">
    <property type="entry name" value="RmlC-like_jellyroll"/>
</dbReference>
<evidence type="ECO:0000256" key="2">
    <source>
        <dbReference type="ARBA" id="ARBA00022833"/>
    </source>
</evidence>
<dbReference type="InterPro" id="IPR011051">
    <property type="entry name" value="RmlC_Cupin_sf"/>
</dbReference>
<dbReference type="eggNOG" id="COG1482">
    <property type="taxonomic scope" value="Bacteria"/>
</dbReference>
<dbReference type="Gene3D" id="2.60.120.10">
    <property type="entry name" value="Jelly Rolls"/>
    <property type="match status" value="1"/>
</dbReference>
<dbReference type="Pfam" id="PF20511">
    <property type="entry name" value="PMI_typeI_cat"/>
    <property type="match status" value="1"/>
</dbReference>
<keyword evidence="2 3" id="KW-0862">Zinc</keyword>
<accession>Q98PJ7</accession>
<keyword evidence="7" id="KW-1185">Reference proteome</keyword>
<evidence type="ECO:0000313" key="7">
    <source>
        <dbReference type="Proteomes" id="UP000000528"/>
    </source>
</evidence>
<dbReference type="PIR" id="E90602">
    <property type="entry name" value="E90602"/>
</dbReference>
<dbReference type="AlphaFoldDB" id="Q98PJ7"/>
<protein>
    <submittedName>
        <fullName evidence="6">MANNOSE-6-PHOSPHATE ISOMERASE (PHOSPHOMANNOSE ISOMERASE) (PMI) (PHOSPHOHEXOMUTASE)</fullName>
        <ecNumber evidence="6">5.3.1.8</ecNumber>
    </submittedName>
</protein>
<organism evidence="7">
    <name type="scientific">Mycoplasmopsis pulmonis (strain UAB CTIP)</name>
    <name type="common">Mycoplasma pulmonis</name>
    <dbReference type="NCBI Taxonomy" id="272635"/>
    <lineage>
        <taxon>Bacteria</taxon>
        <taxon>Bacillati</taxon>
        <taxon>Mycoplasmatota</taxon>
        <taxon>Mycoplasmoidales</taxon>
        <taxon>Metamycoplasmataceae</taxon>
        <taxon>Mycoplasmopsis</taxon>
    </lineage>
</organism>
<dbReference type="Proteomes" id="UP000000528">
    <property type="component" value="Chromosome"/>
</dbReference>
<dbReference type="GO" id="GO:0004476">
    <property type="term" value="F:mannose-6-phosphate isomerase activity"/>
    <property type="evidence" value="ECO:0007669"/>
    <property type="project" value="UniProtKB-EC"/>
</dbReference>
<dbReference type="InterPro" id="IPR051804">
    <property type="entry name" value="Carb_Metab_Reg_Kinase/Isom"/>
</dbReference>
<evidence type="ECO:0000256" key="1">
    <source>
        <dbReference type="ARBA" id="ARBA00022723"/>
    </source>
</evidence>
<feature type="domain" description="Phosphomannose isomerase type I catalytic" evidence="5">
    <location>
        <begin position="24"/>
        <end position="101"/>
    </location>
</feature>
<evidence type="ECO:0000256" key="4">
    <source>
        <dbReference type="PIRSR" id="PIRSR036894-2"/>
    </source>
</evidence>
<dbReference type="EMBL" id="AL445565">
    <property type="protein sequence ID" value="CAC13898.1"/>
    <property type="molecule type" value="Genomic_DNA"/>
</dbReference>
<dbReference type="EC" id="5.3.1.8" evidence="6"/>
<evidence type="ECO:0000259" key="5">
    <source>
        <dbReference type="Pfam" id="PF20511"/>
    </source>
</evidence>
<keyword evidence="1 3" id="KW-0479">Metal-binding</keyword>
<feature type="binding site" evidence="3">
    <location>
        <position position="164"/>
    </location>
    <ligand>
        <name>Zn(2+)</name>
        <dbReference type="ChEBI" id="CHEBI:29105"/>
    </ligand>
</feature>
<dbReference type="RefSeq" id="WP_010925526.1">
    <property type="nucleotide sequence ID" value="NC_002771.1"/>
</dbReference>
<dbReference type="InterPro" id="IPR046457">
    <property type="entry name" value="PMI_typeI_cat"/>
</dbReference>
<feature type="binding site" evidence="3">
    <location>
        <position position="107"/>
    </location>
    <ligand>
        <name>Zn(2+)</name>
        <dbReference type="ChEBI" id="CHEBI:29105"/>
    </ligand>
</feature>
<evidence type="ECO:0000256" key="3">
    <source>
        <dbReference type="PIRSR" id="PIRSR036894-1"/>
    </source>
</evidence>
<dbReference type="PANTHER" id="PTHR42742">
    <property type="entry name" value="TRANSCRIPTIONAL REPRESSOR MPRA"/>
    <property type="match status" value="1"/>
</dbReference>
<dbReference type="CDD" id="cd07010">
    <property type="entry name" value="cupin_PMI_type_I_N_bac"/>
    <property type="match status" value="1"/>
</dbReference>
<keyword evidence="6" id="KW-0413">Isomerase</keyword>
<dbReference type="SUPFAM" id="SSF51182">
    <property type="entry name" value="RmlC-like cupins"/>
    <property type="match status" value="1"/>
</dbReference>
<feature type="binding site" evidence="3">
    <location>
        <position position="89"/>
    </location>
    <ligand>
        <name>Zn(2+)</name>
        <dbReference type="ChEBI" id="CHEBI:29105"/>
    </ligand>
</feature>